<dbReference type="Gene3D" id="3.30.160.60">
    <property type="entry name" value="Classic Zinc Finger"/>
    <property type="match status" value="1"/>
</dbReference>
<dbReference type="PANTHER" id="PTHR45730:SF9">
    <property type="entry name" value="ZINC FINGER PROTEIN 2-RELATED"/>
    <property type="match status" value="1"/>
</dbReference>
<dbReference type="InterPro" id="IPR036236">
    <property type="entry name" value="Znf_C2H2_sf"/>
</dbReference>
<sequence length="369" mass="40630">MLSSSLKGKRKVREESEGNLKMKEKKNKEKEVVTGDQEAKINKDPKSGGEENAKGSPKRGFTGRIFGIIMDPRKGKQKVTYPCDFCERIFHSPQALGGHQNSHKWERNLRQEIQAINITKGRRAYVSSLLTSTLPGYEPLSENHGTMTNNALNPYYKTGSSYQCKGVDTMFQHHQGNSVNGTLHGGRAFSYSQTANAGFGTGSSTLHIGKNGGFQHPERVRFNPGFGTNEIAGNSPNTKIFYEPPSSVGFNGGYGTTYGTLHGAFQPQELTRFNPGFETNDYGRVDNISGMLQQANEVEETHQNGKSGIDHFVLSPPPTTTTRNYQITERSEQVTTTAEIDFGLVPKRGGKDKENQKGETSSVDLALKL</sequence>
<dbReference type="Proteomes" id="UP001367508">
    <property type="component" value="Unassembled WGS sequence"/>
</dbReference>
<feature type="region of interest" description="Disordered" evidence="2">
    <location>
        <begin position="345"/>
        <end position="369"/>
    </location>
</feature>
<evidence type="ECO:0000313" key="5">
    <source>
        <dbReference type="Proteomes" id="UP001367508"/>
    </source>
</evidence>
<feature type="region of interest" description="Disordered" evidence="2">
    <location>
        <begin position="301"/>
        <end position="321"/>
    </location>
</feature>
<keyword evidence="1" id="KW-0862">Zinc</keyword>
<dbReference type="PANTHER" id="PTHR45730">
    <property type="entry name" value="ZINC FINGER PROTEIN JAGGED"/>
    <property type="match status" value="1"/>
</dbReference>
<evidence type="ECO:0000259" key="3">
    <source>
        <dbReference type="PROSITE" id="PS50157"/>
    </source>
</evidence>
<proteinExistence type="predicted"/>
<dbReference type="EMBL" id="JAYMYQ010000004">
    <property type="protein sequence ID" value="KAK7336399.1"/>
    <property type="molecule type" value="Genomic_DNA"/>
</dbReference>
<dbReference type="GO" id="GO:0003700">
    <property type="term" value="F:DNA-binding transcription factor activity"/>
    <property type="evidence" value="ECO:0007669"/>
    <property type="project" value="InterPro"/>
</dbReference>
<dbReference type="PROSITE" id="PS50157">
    <property type="entry name" value="ZINC_FINGER_C2H2_2"/>
    <property type="match status" value="1"/>
</dbReference>
<feature type="domain" description="C2H2-type" evidence="3">
    <location>
        <begin position="81"/>
        <end position="108"/>
    </location>
</feature>
<keyword evidence="1" id="KW-0863">Zinc-finger</keyword>
<dbReference type="GO" id="GO:0008270">
    <property type="term" value="F:zinc ion binding"/>
    <property type="evidence" value="ECO:0007669"/>
    <property type="project" value="UniProtKB-KW"/>
</dbReference>
<organism evidence="4 5">
    <name type="scientific">Canavalia gladiata</name>
    <name type="common">Sword bean</name>
    <name type="synonym">Dolichos gladiatus</name>
    <dbReference type="NCBI Taxonomy" id="3824"/>
    <lineage>
        <taxon>Eukaryota</taxon>
        <taxon>Viridiplantae</taxon>
        <taxon>Streptophyta</taxon>
        <taxon>Embryophyta</taxon>
        <taxon>Tracheophyta</taxon>
        <taxon>Spermatophyta</taxon>
        <taxon>Magnoliopsida</taxon>
        <taxon>eudicotyledons</taxon>
        <taxon>Gunneridae</taxon>
        <taxon>Pentapetalae</taxon>
        <taxon>rosids</taxon>
        <taxon>fabids</taxon>
        <taxon>Fabales</taxon>
        <taxon>Fabaceae</taxon>
        <taxon>Papilionoideae</taxon>
        <taxon>50 kb inversion clade</taxon>
        <taxon>NPAAA clade</taxon>
        <taxon>indigoferoid/millettioid clade</taxon>
        <taxon>Phaseoleae</taxon>
        <taxon>Canavalia</taxon>
    </lineage>
</organism>
<name>A0AAN9LLM4_CANGL</name>
<keyword evidence="1" id="KW-0479">Metal-binding</keyword>
<comment type="caution">
    <text evidence="4">The sequence shown here is derived from an EMBL/GenBank/DDBJ whole genome shotgun (WGS) entry which is preliminary data.</text>
</comment>
<feature type="compositionally biased region" description="Basic and acidic residues" evidence="2">
    <location>
        <begin position="12"/>
        <end position="53"/>
    </location>
</feature>
<reference evidence="4 5" key="1">
    <citation type="submission" date="2024-01" db="EMBL/GenBank/DDBJ databases">
        <title>The genomes of 5 underutilized Papilionoideae crops provide insights into root nodulation and disease resistanc.</title>
        <authorList>
            <person name="Jiang F."/>
        </authorList>
    </citation>
    <scope>NUCLEOTIDE SEQUENCE [LARGE SCALE GENOMIC DNA]</scope>
    <source>
        <strain evidence="4">LVBAO_FW01</strain>
        <tissue evidence="4">Leaves</tissue>
    </source>
</reference>
<dbReference type="PROSITE" id="PS00028">
    <property type="entry name" value="ZINC_FINGER_C2H2_1"/>
    <property type="match status" value="1"/>
</dbReference>
<feature type="region of interest" description="Disordered" evidence="2">
    <location>
        <begin position="1"/>
        <end position="63"/>
    </location>
</feature>
<dbReference type="InterPro" id="IPR045320">
    <property type="entry name" value="JAGGED/SL1-like"/>
</dbReference>
<dbReference type="SUPFAM" id="SSF57667">
    <property type="entry name" value="beta-beta-alpha zinc fingers"/>
    <property type="match status" value="1"/>
</dbReference>
<evidence type="ECO:0000256" key="2">
    <source>
        <dbReference type="SAM" id="MobiDB-lite"/>
    </source>
</evidence>
<accession>A0AAN9LLM4</accession>
<dbReference type="InterPro" id="IPR013087">
    <property type="entry name" value="Znf_C2H2_type"/>
</dbReference>
<dbReference type="AlphaFoldDB" id="A0AAN9LLM4"/>
<keyword evidence="5" id="KW-1185">Reference proteome</keyword>
<evidence type="ECO:0000313" key="4">
    <source>
        <dbReference type="EMBL" id="KAK7336399.1"/>
    </source>
</evidence>
<protein>
    <recommendedName>
        <fullName evidence="3">C2H2-type domain-containing protein</fullName>
    </recommendedName>
</protein>
<gene>
    <name evidence="4" type="ORF">VNO77_16939</name>
</gene>
<evidence type="ECO:0000256" key="1">
    <source>
        <dbReference type="PROSITE-ProRule" id="PRU00042"/>
    </source>
</evidence>